<keyword evidence="7 15" id="KW-0328">Glycosyltransferase</keyword>
<evidence type="ECO:0000256" key="7">
    <source>
        <dbReference type="ARBA" id="ARBA00022676"/>
    </source>
</evidence>
<dbReference type="Pfam" id="PF00156">
    <property type="entry name" value="Pribosyltran"/>
    <property type="match status" value="1"/>
</dbReference>
<name>A0ABP9D5W8_9BACT</name>
<dbReference type="Proteomes" id="UP001500298">
    <property type="component" value="Unassembled WGS sequence"/>
</dbReference>
<evidence type="ECO:0000256" key="14">
    <source>
        <dbReference type="ARBA" id="ARBA00049402"/>
    </source>
</evidence>
<evidence type="ECO:0000256" key="5">
    <source>
        <dbReference type="ARBA" id="ARBA00011895"/>
    </source>
</evidence>
<dbReference type="InterPro" id="IPR029057">
    <property type="entry name" value="PRTase-like"/>
</dbReference>
<evidence type="ECO:0000256" key="13">
    <source>
        <dbReference type="ARBA" id="ARBA00048811"/>
    </source>
</evidence>
<dbReference type="PANTHER" id="PTHR43340:SF1">
    <property type="entry name" value="HYPOXANTHINE PHOSPHORIBOSYLTRANSFERASE"/>
    <property type="match status" value="1"/>
</dbReference>
<dbReference type="RefSeq" id="WP_345369929.1">
    <property type="nucleotide sequence ID" value="NZ_BAABJX010000020.1"/>
</dbReference>
<evidence type="ECO:0000256" key="2">
    <source>
        <dbReference type="ARBA" id="ARBA00004496"/>
    </source>
</evidence>
<evidence type="ECO:0000256" key="11">
    <source>
        <dbReference type="ARBA" id="ARBA00022741"/>
    </source>
</evidence>
<comment type="catalytic activity">
    <reaction evidence="14">
        <text>IMP + diphosphate = hypoxanthine + 5-phospho-alpha-D-ribose 1-diphosphate</text>
        <dbReference type="Rhea" id="RHEA:17973"/>
        <dbReference type="ChEBI" id="CHEBI:17368"/>
        <dbReference type="ChEBI" id="CHEBI:33019"/>
        <dbReference type="ChEBI" id="CHEBI:58017"/>
        <dbReference type="ChEBI" id="CHEBI:58053"/>
        <dbReference type="EC" id="2.4.2.8"/>
    </reaction>
    <physiologicalReaction direction="right-to-left" evidence="14">
        <dbReference type="Rhea" id="RHEA:17975"/>
    </physiologicalReaction>
</comment>
<keyword evidence="18" id="KW-1185">Reference proteome</keyword>
<keyword evidence="8 15" id="KW-0808">Transferase</keyword>
<keyword evidence="12 15" id="KW-0460">Magnesium</keyword>
<dbReference type="PANTHER" id="PTHR43340">
    <property type="entry name" value="HYPOXANTHINE-GUANINE PHOSPHORIBOSYLTRANSFERASE"/>
    <property type="match status" value="1"/>
</dbReference>
<keyword evidence="9 15" id="KW-0479">Metal-binding</keyword>
<evidence type="ECO:0000256" key="6">
    <source>
        <dbReference type="ARBA" id="ARBA00022490"/>
    </source>
</evidence>
<protein>
    <recommendedName>
        <fullName evidence="5 15">Hypoxanthine phosphoribosyltransferase</fullName>
        <ecNumber evidence="5 15">2.4.2.8</ecNumber>
    </recommendedName>
</protein>
<dbReference type="NCBIfam" id="TIGR01203">
    <property type="entry name" value="HGPRTase"/>
    <property type="match status" value="1"/>
</dbReference>
<evidence type="ECO:0000256" key="12">
    <source>
        <dbReference type="ARBA" id="ARBA00022842"/>
    </source>
</evidence>
<evidence type="ECO:0000313" key="17">
    <source>
        <dbReference type="EMBL" id="GAA4828030.1"/>
    </source>
</evidence>
<dbReference type="GO" id="GO:0016757">
    <property type="term" value="F:glycosyltransferase activity"/>
    <property type="evidence" value="ECO:0007669"/>
    <property type="project" value="UniProtKB-KW"/>
</dbReference>
<sequence>MKVWDKEFVPFISKEEIAGRVQALGQKITEDFKDKEVVVVGVLNGSFMFTSDLCKEIDLPVEIQFVRYASYQATESTGKVKELIGFTNNVTDKHVLIVEDIVDTGYTMNQMIEDLKQFNPASVTVVSLLFKPEAVKVEVPVHYVGFEIEPRFVVGYGLDYDGRGRNIPDIWVLKQ</sequence>
<comment type="caution">
    <text evidence="17">The sequence shown here is derived from an EMBL/GenBank/DDBJ whole genome shotgun (WGS) entry which is preliminary data.</text>
</comment>
<dbReference type="CDD" id="cd06223">
    <property type="entry name" value="PRTases_typeI"/>
    <property type="match status" value="1"/>
</dbReference>
<comment type="pathway">
    <text evidence="3 15">Purine metabolism; IMP biosynthesis via salvage pathway; IMP from hypoxanthine: step 1/1.</text>
</comment>
<dbReference type="Gene3D" id="3.40.50.2020">
    <property type="match status" value="1"/>
</dbReference>
<feature type="domain" description="Phosphoribosyltransferase" evidence="16">
    <location>
        <begin position="17"/>
        <end position="160"/>
    </location>
</feature>
<comment type="catalytic activity">
    <reaction evidence="13">
        <text>GMP + diphosphate = guanine + 5-phospho-alpha-D-ribose 1-diphosphate</text>
        <dbReference type="Rhea" id="RHEA:25424"/>
        <dbReference type="ChEBI" id="CHEBI:16235"/>
        <dbReference type="ChEBI" id="CHEBI:33019"/>
        <dbReference type="ChEBI" id="CHEBI:58017"/>
        <dbReference type="ChEBI" id="CHEBI:58115"/>
        <dbReference type="EC" id="2.4.2.8"/>
    </reaction>
    <physiologicalReaction direction="right-to-left" evidence="13">
        <dbReference type="Rhea" id="RHEA:25426"/>
    </physiologicalReaction>
</comment>
<comment type="cofactor">
    <cofactor evidence="1 15">
        <name>Mg(2+)</name>
        <dbReference type="ChEBI" id="CHEBI:18420"/>
    </cofactor>
</comment>
<comment type="subcellular location">
    <subcellularLocation>
        <location evidence="2 15">Cytoplasm</location>
    </subcellularLocation>
</comment>
<evidence type="ECO:0000256" key="3">
    <source>
        <dbReference type="ARBA" id="ARBA00004669"/>
    </source>
</evidence>
<dbReference type="InterPro" id="IPR050408">
    <property type="entry name" value="HGPRT"/>
</dbReference>
<organism evidence="17 18">
    <name type="scientific">Algivirga pacifica</name>
    <dbReference type="NCBI Taxonomy" id="1162670"/>
    <lineage>
        <taxon>Bacteria</taxon>
        <taxon>Pseudomonadati</taxon>
        <taxon>Bacteroidota</taxon>
        <taxon>Cytophagia</taxon>
        <taxon>Cytophagales</taxon>
        <taxon>Flammeovirgaceae</taxon>
        <taxon>Algivirga</taxon>
    </lineage>
</organism>
<dbReference type="InterPro" id="IPR005904">
    <property type="entry name" value="Hxn_phspho_trans"/>
</dbReference>
<accession>A0ABP9D5W8</accession>
<reference evidence="18" key="1">
    <citation type="journal article" date="2019" name="Int. J. Syst. Evol. Microbiol.">
        <title>The Global Catalogue of Microorganisms (GCM) 10K type strain sequencing project: providing services to taxonomists for standard genome sequencing and annotation.</title>
        <authorList>
            <consortium name="The Broad Institute Genomics Platform"/>
            <consortium name="The Broad Institute Genome Sequencing Center for Infectious Disease"/>
            <person name="Wu L."/>
            <person name="Ma J."/>
        </authorList>
    </citation>
    <scope>NUCLEOTIDE SEQUENCE [LARGE SCALE GENOMIC DNA]</scope>
    <source>
        <strain evidence="18">JCM 18326</strain>
    </source>
</reference>
<dbReference type="SUPFAM" id="SSF53271">
    <property type="entry name" value="PRTase-like"/>
    <property type="match status" value="1"/>
</dbReference>
<dbReference type="InterPro" id="IPR000836">
    <property type="entry name" value="PRTase_dom"/>
</dbReference>
<keyword evidence="10 15" id="KW-0660">Purine salvage</keyword>
<dbReference type="EMBL" id="BAABJX010000020">
    <property type="protein sequence ID" value="GAA4828030.1"/>
    <property type="molecule type" value="Genomic_DNA"/>
</dbReference>
<proteinExistence type="inferred from homology"/>
<dbReference type="EC" id="2.4.2.8" evidence="5 15"/>
<comment type="similarity">
    <text evidence="4 15">Belongs to the purine/pyrimidine phosphoribosyltransferase family.</text>
</comment>
<evidence type="ECO:0000256" key="10">
    <source>
        <dbReference type="ARBA" id="ARBA00022726"/>
    </source>
</evidence>
<gene>
    <name evidence="17" type="primary">hpt</name>
    <name evidence="17" type="ORF">GCM10023331_11200</name>
</gene>
<evidence type="ECO:0000256" key="8">
    <source>
        <dbReference type="ARBA" id="ARBA00022679"/>
    </source>
</evidence>
<evidence type="ECO:0000313" key="18">
    <source>
        <dbReference type="Proteomes" id="UP001500298"/>
    </source>
</evidence>
<evidence type="ECO:0000256" key="4">
    <source>
        <dbReference type="ARBA" id="ARBA00008391"/>
    </source>
</evidence>
<evidence type="ECO:0000259" key="16">
    <source>
        <dbReference type="Pfam" id="PF00156"/>
    </source>
</evidence>
<keyword evidence="6 15" id="KW-0963">Cytoplasm</keyword>
<evidence type="ECO:0000256" key="9">
    <source>
        <dbReference type="ARBA" id="ARBA00022723"/>
    </source>
</evidence>
<evidence type="ECO:0000256" key="1">
    <source>
        <dbReference type="ARBA" id="ARBA00001946"/>
    </source>
</evidence>
<keyword evidence="11 15" id="KW-0547">Nucleotide-binding</keyword>
<evidence type="ECO:0000256" key="15">
    <source>
        <dbReference type="RuleBase" id="RU364099"/>
    </source>
</evidence>